<dbReference type="EMBL" id="MTYI01000044">
    <property type="protein sequence ID" value="PNP56664.1"/>
    <property type="molecule type" value="Genomic_DNA"/>
</dbReference>
<reference evidence="3 4" key="1">
    <citation type="submission" date="2017-02" db="EMBL/GenBank/DDBJ databases">
        <title>Genomes of Trichoderma spp. with biocontrol activity.</title>
        <authorList>
            <person name="Gardiner D."/>
            <person name="Kazan K."/>
            <person name="Vos C."/>
            <person name="Harvey P."/>
        </authorList>
    </citation>
    <scope>NUCLEOTIDE SEQUENCE [LARGE SCALE GENOMIC DNA]</scope>
    <source>
        <strain evidence="3 4">Tr1</strain>
    </source>
</reference>
<dbReference type="PANTHER" id="PTHR24118">
    <property type="entry name" value="POTE ANKYRIN DOMAIN"/>
    <property type="match status" value="1"/>
</dbReference>
<evidence type="ECO:0000256" key="1">
    <source>
        <dbReference type="PROSITE-ProRule" id="PRU00023"/>
    </source>
</evidence>
<dbReference type="PROSITE" id="PS50181">
    <property type="entry name" value="FBOX"/>
    <property type="match status" value="1"/>
</dbReference>
<accession>A0A2K0UFV5</accession>
<dbReference type="Gene3D" id="1.25.40.20">
    <property type="entry name" value="Ankyrin repeat-containing domain"/>
    <property type="match status" value="2"/>
</dbReference>
<dbReference type="Gene3D" id="1.20.1280.50">
    <property type="match status" value="1"/>
</dbReference>
<dbReference type="SMART" id="SM00248">
    <property type="entry name" value="ANK"/>
    <property type="match status" value="6"/>
</dbReference>
<dbReference type="InterPro" id="IPR036770">
    <property type="entry name" value="Ankyrin_rpt-contain_sf"/>
</dbReference>
<dbReference type="SUPFAM" id="SSF48403">
    <property type="entry name" value="Ankyrin repeat"/>
    <property type="match status" value="1"/>
</dbReference>
<name>A0A2K0UFV5_TRIHA</name>
<feature type="repeat" description="ANK" evidence="1">
    <location>
        <begin position="116"/>
        <end position="148"/>
    </location>
</feature>
<sequence length="667" mass="75438">MAAYLDQKFLPWGIPKDSRKRDYLSTLPSELLSKIIQLLAVNTLGRVAQLSRFFYGLATPALYEEDARSKWPRSILWATLYIDTTESTERLIRKMLDLAVTYGGNVNRVYQRRNSVSFTPLHVAAANGNGVAVEKLLQLGADPNAVGQHLLYNPLLSPGRKEFESRIPNNSITIVSRHSKWRPLFIPFLNKDKKMIRLLLKYGASPVLTVPIEDTTASAVDQDTINVLHILSARQSEEFINDTSLRLYFRKYPELVNVPMMAGLTPLFFSLDCGNEIAFKEIMANGGNIEDVNQTGRTPLMQAIIHYCSSEDGEMQERYKGMIEHMIETCNAKVGGFSNVGVLETPLICAIKAIPTPLPVDRKYIISNVIELVNLLIGHGADINELSNTGFTLLHVLCDVIGKTLPTGSLFELFESLVEKGADLNIPSHNAQSILGTCIIKYNCHPTKFYNRLLELGASLVAQEVDIVFAKWAGFPNLRKIFDMPEYKDYKDHVTQPAIDAAYRIAFARDDKLFQLLKEHFPKTTIAEMVASEALLSLENHVKPFHFALELKCFNGRYIHSNGNNLLHSIVDRLEKYPKYRDTDARADAYHVLCRGTPHELEREDSQGKTPLQKLFDLQEERDCPDLRLFLHDVKAIWGNTKKEAKQQGGDKKLSRKDWKRALDYAL</sequence>
<dbReference type="InterPro" id="IPR001810">
    <property type="entry name" value="F-box_dom"/>
</dbReference>
<dbReference type="PANTHER" id="PTHR24118:SF99">
    <property type="entry name" value="POTE ANKYRIN DOMAIN FAMILY MEMBER 3C-RELATED"/>
    <property type="match status" value="1"/>
</dbReference>
<dbReference type="PRINTS" id="PR01415">
    <property type="entry name" value="ANKYRIN"/>
</dbReference>
<dbReference type="PROSITE" id="PS50088">
    <property type="entry name" value="ANK_REPEAT"/>
    <property type="match status" value="1"/>
</dbReference>
<dbReference type="Pfam" id="PF00023">
    <property type="entry name" value="Ank"/>
    <property type="match status" value="1"/>
</dbReference>
<keyword evidence="1" id="KW-0040">ANK repeat</keyword>
<dbReference type="AlphaFoldDB" id="A0A2K0UFV5"/>
<dbReference type="SUPFAM" id="SSF81383">
    <property type="entry name" value="F-box domain"/>
    <property type="match status" value="1"/>
</dbReference>
<evidence type="ECO:0000259" key="2">
    <source>
        <dbReference type="PROSITE" id="PS50181"/>
    </source>
</evidence>
<dbReference type="OrthoDB" id="194358at2759"/>
<comment type="caution">
    <text evidence="3">The sequence shown here is derived from an EMBL/GenBank/DDBJ whole genome shotgun (WGS) entry which is preliminary data.</text>
</comment>
<dbReference type="PROSITE" id="PS50297">
    <property type="entry name" value="ANK_REP_REGION"/>
    <property type="match status" value="1"/>
</dbReference>
<proteinExistence type="predicted"/>
<feature type="domain" description="F-box" evidence="2">
    <location>
        <begin position="21"/>
        <end position="80"/>
    </location>
</feature>
<dbReference type="InterPro" id="IPR002110">
    <property type="entry name" value="Ankyrin_rpt"/>
</dbReference>
<organism evidence="3 4">
    <name type="scientific">Trichoderma harzianum</name>
    <name type="common">Hypocrea lixii</name>
    <dbReference type="NCBI Taxonomy" id="5544"/>
    <lineage>
        <taxon>Eukaryota</taxon>
        <taxon>Fungi</taxon>
        <taxon>Dikarya</taxon>
        <taxon>Ascomycota</taxon>
        <taxon>Pezizomycotina</taxon>
        <taxon>Sordariomycetes</taxon>
        <taxon>Hypocreomycetidae</taxon>
        <taxon>Hypocreales</taxon>
        <taxon>Hypocreaceae</taxon>
        <taxon>Trichoderma</taxon>
    </lineage>
</organism>
<dbReference type="CDD" id="cd09917">
    <property type="entry name" value="F-box_SF"/>
    <property type="match status" value="1"/>
</dbReference>
<dbReference type="Proteomes" id="UP000236290">
    <property type="component" value="Unassembled WGS sequence"/>
</dbReference>
<dbReference type="InterPro" id="IPR036047">
    <property type="entry name" value="F-box-like_dom_sf"/>
</dbReference>
<gene>
    <name evidence="3" type="ORF">THARTR1_03360</name>
</gene>
<evidence type="ECO:0000313" key="3">
    <source>
        <dbReference type="EMBL" id="PNP56664.1"/>
    </source>
</evidence>
<evidence type="ECO:0000313" key="4">
    <source>
        <dbReference type="Proteomes" id="UP000236290"/>
    </source>
</evidence>
<protein>
    <recommendedName>
        <fullName evidence="2">F-box domain-containing protein</fullName>
    </recommendedName>
</protein>